<feature type="domain" description="CBS" evidence="16">
    <location>
        <begin position="220"/>
        <end position="279"/>
    </location>
</feature>
<keyword evidence="7 14" id="KW-1133">Transmembrane helix</keyword>
<evidence type="ECO:0000256" key="4">
    <source>
        <dbReference type="ARBA" id="ARBA00022519"/>
    </source>
</evidence>
<evidence type="ECO:0000256" key="6">
    <source>
        <dbReference type="ARBA" id="ARBA00022737"/>
    </source>
</evidence>
<dbReference type="InterPro" id="IPR044751">
    <property type="entry name" value="Ion_transp-like_CBS"/>
</dbReference>
<feature type="domain" description="CBS" evidence="16">
    <location>
        <begin position="286"/>
        <end position="343"/>
    </location>
</feature>
<dbReference type="InterPro" id="IPR036318">
    <property type="entry name" value="FAD-bd_PCMH-like_sf"/>
</dbReference>
<dbReference type="RefSeq" id="WP_066591833.1">
    <property type="nucleotide sequence ID" value="NZ_CAJTBZ010000059.1"/>
</dbReference>
<evidence type="ECO:0000256" key="10">
    <source>
        <dbReference type="ARBA" id="ARBA00037177"/>
    </source>
</evidence>
<dbReference type="SUPFAM" id="SSF54631">
    <property type="entry name" value="CBS-domain pair"/>
    <property type="match status" value="1"/>
</dbReference>
<dbReference type="CDD" id="cd04590">
    <property type="entry name" value="CBS_pair_CorC_HlyC_assoc"/>
    <property type="match status" value="1"/>
</dbReference>
<evidence type="ECO:0000313" key="19">
    <source>
        <dbReference type="Proteomes" id="UP000214610"/>
    </source>
</evidence>
<protein>
    <recommendedName>
        <fullName evidence="12">Polyamine export protein</fullName>
    </recommendedName>
</protein>
<evidence type="ECO:0000256" key="14">
    <source>
        <dbReference type="PROSITE-ProRule" id="PRU01193"/>
    </source>
</evidence>
<keyword evidence="9 14" id="KW-0472">Membrane</keyword>
<dbReference type="PROSITE" id="PS51371">
    <property type="entry name" value="CBS"/>
    <property type="match status" value="2"/>
</dbReference>
<keyword evidence="2" id="KW-0813">Transport</keyword>
<evidence type="ECO:0000256" key="8">
    <source>
        <dbReference type="ARBA" id="ARBA00023122"/>
    </source>
</evidence>
<feature type="transmembrane region" description="Helical" evidence="15">
    <location>
        <begin position="59"/>
        <end position="80"/>
    </location>
</feature>
<comment type="caution">
    <text evidence="18">The sequence shown here is derived from an EMBL/GenBank/DDBJ whole genome shotgun (WGS) entry which is preliminary data.</text>
</comment>
<evidence type="ECO:0000256" key="15">
    <source>
        <dbReference type="SAM" id="Phobius"/>
    </source>
</evidence>
<comment type="function">
    <text evidence="10">Involved in cadaverine and putrescine tolerance in stationary phase. May facilitate the efflux of both cadaverine and putrescine from the cytoplasm, reducing potentially toxic levels under certain stress conditions.</text>
</comment>
<feature type="transmembrane region" description="Helical" evidence="15">
    <location>
        <begin position="136"/>
        <end position="158"/>
    </location>
</feature>
<evidence type="ECO:0000256" key="5">
    <source>
        <dbReference type="ARBA" id="ARBA00022692"/>
    </source>
</evidence>
<dbReference type="SMART" id="SM01091">
    <property type="entry name" value="CorC_HlyC"/>
    <property type="match status" value="1"/>
</dbReference>
<dbReference type="Proteomes" id="UP000214610">
    <property type="component" value="Unassembled WGS sequence"/>
</dbReference>
<evidence type="ECO:0000256" key="1">
    <source>
        <dbReference type="ARBA" id="ARBA00004429"/>
    </source>
</evidence>
<dbReference type="InterPro" id="IPR005170">
    <property type="entry name" value="Transptr-assoc_dom"/>
</dbReference>
<dbReference type="GeneID" id="78363608"/>
<evidence type="ECO:0000256" key="11">
    <source>
        <dbReference type="ARBA" id="ARBA00038280"/>
    </source>
</evidence>
<evidence type="ECO:0000259" key="16">
    <source>
        <dbReference type="PROSITE" id="PS51371"/>
    </source>
</evidence>
<dbReference type="EMBL" id="NHMP01000002">
    <property type="protein sequence ID" value="OXE50325.1"/>
    <property type="molecule type" value="Genomic_DNA"/>
</dbReference>
<evidence type="ECO:0000259" key="17">
    <source>
        <dbReference type="PROSITE" id="PS51846"/>
    </source>
</evidence>
<feature type="transmembrane region" description="Helical" evidence="15">
    <location>
        <begin position="100"/>
        <end position="124"/>
    </location>
</feature>
<dbReference type="Pfam" id="PF03471">
    <property type="entry name" value="CorC_HlyC"/>
    <property type="match status" value="1"/>
</dbReference>
<evidence type="ECO:0000313" key="18">
    <source>
        <dbReference type="EMBL" id="OXE50325.1"/>
    </source>
</evidence>
<dbReference type="Gene3D" id="3.10.580.10">
    <property type="entry name" value="CBS-domain"/>
    <property type="match status" value="1"/>
</dbReference>
<keyword evidence="4" id="KW-0997">Cell inner membrane</keyword>
<keyword evidence="19" id="KW-1185">Reference proteome</keyword>
<dbReference type="Gene3D" id="3.30.465.10">
    <property type="match status" value="1"/>
</dbReference>
<accession>A0A227KRT1</accession>
<comment type="subcellular location">
    <subcellularLocation>
        <location evidence="1">Cell inner membrane</location>
        <topology evidence="1">Multi-pass membrane protein</topology>
    </subcellularLocation>
</comment>
<keyword evidence="5 14" id="KW-0812">Transmembrane</keyword>
<feature type="domain" description="CNNM transmembrane" evidence="17">
    <location>
        <begin position="1"/>
        <end position="201"/>
    </location>
</feature>
<evidence type="ECO:0000256" key="2">
    <source>
        <dbReference type="ARBA" id="ARBA00022448"/>
    </source>
</evidence>
<dbReference type="InterPro" id="IPR002550">
    <property type="entry name" value="CNNM"/>
</dbReference>
<dbReference type="Pfam" id="PF01595">
    <property type="entry name" value="CNNM"/>
    <property type="match status" value="1"/>
</dbReference>
<keyword evidence="6" id="KW-0677">Repeat</keyword>
<proteinExistence type="inferred from homology"/>
<dbReference type="AlphaFoldDB" id="A0A227KRT1"/>
<dbReference type="PANTHER" id="PTHR22777:SF16">
    <property type="entry name" value="POLYAMINE EXPORT PROTEIN"/>
    <property type="match status" value="1"/>
</dbReference>
<name>A0A227KRT1_9BURK</name>
<evidence type="ECO:0000256" key="9">
    <source>
        <dbReference type="ARBA" id="ARBA00023136"/>
    </source>
</evidence>
<dbReference type="InterPro" id="IPR000644">
    <property type="entry name" value="CBS_dom"/>
</dbReference>
<dbReference type="InterPro" id="IPR046342">
    <property type="entry name" value="CBS_dom_sf"/>
</dbReference>
<dbReference type="InterPro" id="IPR016169">
    <property type="entry name" value="FAD-bd_PCMH_sub2"/>
</dbReference>
<keyword evidence="3" id="KW-1003">Cell membrane</keyword>
<evidence type="ECO:0000256" key="12">
    <source>
        <dbReference type="ARBA" id="ARBA00039818"/>
    </source>
</evidence>
<dbReference type="PANTHER" id="PTHR22777">
    <property type="entry name" value="HEMOLYSIN-RELATED"/>
    <property type="match status" value="1"/>
</dbReference>
<evidence type="ECO:0000256" key="3">
    <source>
        <dbReference type="ARBA" id="ARBA00022475"/>
    </source>
</evidence>
<dbReference type="SMART" id="SM00116">
    <property type="entry name" value="CBS"/>
    <property type="match status" value="2"/>
</dbReference>
<feature type="transmembrane region" description="Helical" evidence="15">
    <location>
        <begin position="6"/>
        <end position="31"/>
    </location>
</feature>
<organism evidence="18 19">
    <name type="scientific">Turicimonas muris</name>
    <dbReference type="NCBI Taxonomy" id="1796652"/>
    <lineage>
        <taxon>Bacteria</taxon>
        <taxon>Pseudomonadati</taxon>
        <taxon>Pseudomonadota</taxon>
        <taxon>Betaproteobacteria</taxon>
        <taxon>Burkholderiales</taxon>
        <taxon>Sutterellaceae</taxon>
        <taxon>Turicimonas</taxon>
    </lineage>
</organism>
<dbReference type="PROSITE" id="PS51846">
    <property type="entry name" value="CNNM"/>
    <property type="match status" value="1"/>
</dbReference>
<dbReference type="Pfam" id="PF00571">
    <property type="entry name" value="CBS"/>
    <property type="match status" value="1"/>
</dbReference>
<comment type="similarity">
    <text evidence="11">Belongs to the UPF0053 family. PaeA subfamily.</text>
</comment>
<dbReference type="GO" id="GO:0005886">
    <property type="term" value="C:plasma membrane"/>
    <property type="evidence" value="ECO:0007669"/>
    <property type="project" value="UniProtKB-SubCell"/>
</dbReference>
<evidence type="ECO:0000256" key="7">
    <source>
        <dbReference type="ARBA" id="ARBA00022989"/>
    </source>
</evidence>
<keyword evidence="8 13" id="KW-0129">CBS domain</keyword>
<gene>
    <name evidence="18" type="ORF">ADH67_04895</name>
</gene>
<evidence type="ECO:0000256" key="13">
    <source>
        <dbReference type="PROSITE-ProRule" id="PRU00703"/>
    </source>
</evidence>
<sequence length="448" mass="49982">MELDLTTRLIIIVALILSSAYFSIAEISLAASSKIRMQQLIEQGNKRAKQVLDLQIKPGPFFSVIQIGVNAIAILGGIVGETVFSPFFEQFFLYFCAPDLAASLGFFCSFFAVTMIFVLFADLIPKRIGLNKPEKYALLLIGSMRFLILILKPFVIALTGLSNFFLKVIGVPTKNEATITSEDLLATVGAGAEAGLLDNDEKQAIENVIKLEDRFVTSAMTPRDSVTYFTLGNSLEDIKKKIESDPHSKYLVCDKNIDRVIGYIDSKDLLCRALENESLSLHEKSLLKSIPCLPDTLSLSEVLEVFKQQGKDIAVVLNEYALTVGIITLGDVMSTVMGNLVQTEDDSYIVQREDGTWLIDGATPIEDLERTLELDKMPDDESYETVAGFMMYMLRKIPKLTDKVIYSGYKFEVIDVDMNRIDQILVSKIETEQTNKEEKQGLEKKPEN</sequence>
<reference evidence="19" key="1">
    <citation type="submission" date="2017-05" db="EMBL/GenBank/DDBJ databases">
        <title>Improved OligoMM genomes.</title>
        <authorList>
            <person name="Garzetti D."/>
        </authorList>
    </citation>
    <scope>NUCLEOTIDE SEQUENCE [LARGE SCALE GENOMIC DNA]</scope>
    <source>
        <strain evidence="19">YL45</strain>
    </source>
</reference>
<dbReference type="GO" id="GO:0050660">
    <property type="term" value="F:flavin adenine dinucleotide binding"/>
    <property type="evidence" value="ECO:0007669"/>
    <property type="project" value="InterPro"/>
</dbReference>
<dbReference type="SUPFAM" id="SSF56176">
    <property type="entry name" value="FAD-binding/transporter-associated domain-like"/>
    <property type="match status" value="1"/>
</dbReference>